<dbReference type="Gene3D" id="3.30.460.10">
    <property type="entry name" value="Beta Polymerase, domain 2"/>
    <property type="match status" value="1"/>
</dbReference>
<dbReference type="GO" id="GO:0008033">
    <property type="term" value="P:tRNA processing"/>
    <property type="evidence" value="ECO:0007669"/>
    <property type="project" value="UniProtKB-KW"/>
</dbReference>
<dbReference type="Proteomes" id="UP000550501">
    <property type="component" value="Unassembled WGS sequence"/>
</dbReference>
<dbReference type="AlphaFoldDB" id="A0A839Q3T5"/>
<evidence type="ECO:0000313" key="11">
    <source>
        <dbReference type="Proteomes" id="UP000550501"/>
    </source>
</evidence>
<protein>
    <submittedName>
        <fullName evidence="10">Poly(A) polymerase</fullName>
        <ecNumber evidence="10">2.7.7.19</ecNumber>
    </submittedName>
</protein>
<dbReference type="Gene3D" id="1.10.3090.10">
    <property type="entry name" value="cca-adding enzyme, domain 2"/>
    <property type="match status" value="1"/>
</dbReference>
<evidence type="ECO:0000256" key="7">
    <source>
        <dbReference type="ARBA" id="ARBA00022842"/>
    </source>
</evidence>
<keyword evidence="4 10" id="KW-0548">Nucleotidyltransferase</keyword>
<dbReference type="InterPro" id="IPR006674">
    <property type="entry name" value="HD_domain"/>
</dbReference>
<dbReference type="GO" id="GO:1990817">
    <property type="term" value="F:poly(A) RNA polymerase activity"/>
    <property type="evidence" value="ECO:0007669"/>
    <property type="project" value="UniProtKB-EC"/>
</dbReference>
<dbReference type="FunFam" id="1.10.3090.10:FF:000002">
    <property type="entry name" value="CCA tRNA nucleotidyltransferase"/>
    <property type="match status" value="1"/>
</dbReference>
<keyword evidence="6" id="KW-0547">Nucleotide-binding</keyword>
<dbReference type="EMBL" id="JACHVU010000001">
    <property type="protein sequence ID" value="MBB2989035.1"/>
    <property type="molecule type" value="Genomic_DNA"/>
</dbReference>
<dbReference type="InterPro" id="IPR043519">
    <property type="entry name" value="NT_sf"/>
</dbReference>
<dbReference type="PROSITE" id="PS51831">
    <property type="entry name" value="HD"/>
    <property type="match status" value="1"/>
</dbReference>
<keyword evidence="3" id="KW-0819">tRNA processing</keyword>
<sequence>MPDPLSDAELLAAAQVSLNNHRDVLSQLGRVFADHGHDLYLVGGSVRDALLGRLGADLDFTTDARPEQMMRFLRGWGDALWDTGIEFGTLGVGKGEDRLEITTFRADTYDKVSRNPEVRFGDNLADDLVRRDFTVNAMAVRVTPAGPAEFLDPLNGLAALKERVLDTPSEPEVSFGDDPLRMLRAARFVSQLGFAVAPRVRRALDDMAPQLSRITAERVAAELDKLLLGADPVAGVDLMVQTGLGDVVLPEIGAMRMAIDEHHQHKDVYQHSLTVLSQAIDLEGAGGADLVLRWAALLHDIGKPATRRHEPDGGVSFHHHEVVGAKMTRKRMRELKYSKQMIADVSQLVYLHLRFHGYGDGRWTDSAVRRYVTDAGLLLDRLHKLVRADCTTRNKRRAARLQANYDDLERRIEELAAKEDLARVRPDIDGNEIMQILGIPPGPQVGKAWNHLKELRLDRGPMDHDEAVQELLAWWNQQDRPSV</sequence>
<dbReference type="CDD" id="cd05398">
    <property type="entry name" value="NT_ClassII-CCAase"/>
    <property type="match status" value="1"/>
</dbReference>
<dbReference type="GO" id="GO:0000049">
    <property type="term" value="F:tRNA binding"/>
    <property type="evidence" value="ECO:0007669"/>
    <property type="project" value="TreeGrafter"/>
</dbReference>
<comment type="cofactor">
    <cofactor evidence="1">
        <name>Mg(2+)</name>
        <dbReference type="ChEBI" id="CHEBI:18420"/>
    </cofactor>
</comment>
<evidence type="ECO:0000256" key="1">
    <source>
        <dbReference type="ARBA" id="ARBA00001946"/>
    </source>
</evidence>
<dbReference type="Pfam" id="PF12627">
    <property type="entry name" value="PolyA_pol_RNAbd"/>
    <property type="match status" value="1"/>
</dbReference>
<dbReference type="EC" id="2.7.7.19" evidence="10"/>
<dbReference type="PANTHER" id="PTHR46173:SF1">
    <property type="entry name" value="CCA TRNA NUCLEOTIDYLTRANSFERASE 1, MITOCHONDRIAL"/>
    <property type="match status" value="1"/>
</dbReference>
<feature type="coiled-coil region" evidence="8">
    <location>
        <begin position="391"/>
        <end position="425"/>
    </location>
</feature>
<dbReference type="SMART" id="SM00471">
    <property type="entry name" value="HDc"/>
    <property type="match status" value="1"/>
</dbReference>
<keyword evidence="11" id="KW-1185">Reference proteome</keyword>
<dbReference type="CDD" id="cd00077">
    <property type="entry name" value="HDc"/>
    <property type="match status" value="1"/>
</dbReference>
<dbReference type="NCBIfam" id="TIGR00277">
    <property type="entry name" value="HDIG"/>
    <property type="match status" value="1"/>
</dbReference>
<dbReference type="InterPro" id="IPR050264">
    <property type="entry name" value="Bact_CCA-adding_enz_type3_sf"/>
</dbReference>
<comment type="caution">
    <text evidence="10">The sequence shown here is derived from an EMBL/GenBank/DDBJ whole genome shotgun (WGS) entry which is preliminary data.</text>
</comment>
<evidence type="ECO:0000259" key="9">
    <source>
        <dbReference type="PROSITE" id="PS51831"/>
    </source>
</evidence>
<keyword evidence="8" id="KW-0175">Coiled coil</keyword>
<keyword evidence="2 10" id="KW-0808">Transferase</keyword>
<dbReference type="Pfam" id="PF01743">
    <property type="entry name" value="PolyA_pol"/>
    <property type="match status" value="1"/>
</dbReference>
<dbReference type="InterPro" id="IPR002646">
    <property type="entry name" value="PolA_pol_head_dom"/>
</dbReference>
<evidence type="ECO:0000256" key="3">
    <source>
        <dbReference type="ARBA" id="ARBA00022694"/>
    </source>
</evidence>
<dbReference type="InterPro" id="IPR003607">
    <property type="entry name" value="HD/PDEase_dom"/>
</dbReference>
<dbReference type="InterPro" id="IPR032828">
    <property type="entry name" value="PolyA_RNA-bd"/>
</dbReference>
<dbReference type="GO" id="GO:0046872">
    <property type="term" value="F:metal ion binding"/>
    <property type="evidence" value="ECO:0007669"/>
    <property type="project" value="UniProtKB-KW"/>
</dbReference>
<accession>A0A839Q3T5</accession>
<reference evidence="10 11" key="1">
    <citation type="submission" date="2020-08" db="EMBL/GenBank/DDBJ databases">
        <title>The Agave Microbiome: Exploring the role of microbial communities in plant adaptations to desert environments.</title>
        <authorList>
            <person name="Partida-Martinez L.P."/>
        </authorList>
    </citation>
    <scope>NUCLEOTIDE SEQUENCE [LARGE SCALE GENOMIC DNA]</scope>
    <source>
        <strain evidence="10 11">AT2.18</strain>
    </source>
</reference>
<evidence type="ECO:0000256" key="6">
    <source>
        <dbReference type="ARBA" id="ARBA00022741"/>
    </source>
</evidence>
<keyword evidence="5" id="KW-0479">Metal-binding</keyword>
<dbReference type="Pfam" id="PF01966">
    <property type="entry name" value="HD"/>
    <property type="match status" value="1"/>
</dbReference>
<dbReference type="InterPro" id="IPR014065">
    <property type="entry name" value="tRNA_adenylyltransferase"/>
</dbReference>
<evidence type="ECO:0000256" key="8">
    <source>
        <dbReference type="SAM" id="Coils"/>
    </source>
</evidence>
<name>A0A839Q3T5_MYCIR</name>
<dbReference type="NCBIfam" id="TIGR02692">
    <property type="entry name" value="tRNA_CCA_actino"/>
    <property type="match status" value="1"/>
</dbReference>
<proteinExistence type="predicted"/>
<evidence type="ECO:0000256" key="5">
    <source>
        <dbReference type="ARBA" id="ARBA00022723"/>
    </source>
</evidence>
<dbReference type="InterPro" id="IPR006675">
    <property type="entry name" value="HDIG_dom"/>
</dbReference>
<dbReference type="SUPFAM" id="SSF81891">
    <property type="entry name" value="Poly A polymerase C-terminal region-like"/>
    <property type="match status" value="1"/>
</dbReference>
<gene>
    <name evidence="10" type="ORF">FHR72_000492</name>
</gene>
<organism evidence="10 11">
    <name type="scientific">Mycolicibacterium iranicum</name>
    <name type="common">Mycobacterium iranicum</name>
    <dbReference type="NCBI Taxonomy" id="912594"/>
    <lineage>
        <taxon>Bacteria</taxon>
        <taxon>Bacillati</taxon>
        <taxon>Actinomycetota</taxon>
        <taxon>Actinomycetes</taxon>
        <taxon>Mycobacteriales</taxon>
        <taxon>Mycobacteriaceae</taxon>
        <taxon>Mycolicibacterium</taxon>
    </lineage>
</organism>
<dbReference type="RefSeq" id="WP_183466305.1">
    <property type="nucleotide sequence ID" value="NZ_JACHVU010000001.1"/>
</dbReference>
<dbReference type="PANTHER" id="PTHR46173">
    <property type="entry name" value="CCA TRNA NUCLEOTIDYLTRANSFERASE 1, MITOCHONDRIAL"/>
    <property type="match status" value="1"/>
</dbReference>
<evidence type="ECO:0000313" key="10">
    <source>
        <dbReference type="EMBL" id="MBB2989035.1"/>
    </source>
</evidence>
<feature type="domain" description="HD" evidence="9">
    <location>
        <begin position="268"/>
        <end position="385"/>
    </location>
</feature>
<evidence type="ECO:0000256" key="4">
    <source>
        <dbReference type="ARBA" id="ARBA00022695"/>
    </source>
</evidence>
<dbReference type="SUPFAM" id="SSF81301">
    <property type="entry name" value="Nucleotidyltransferase"/>
    <property type="match status" value="1"/>
</dbReference>
<evidence type="ECO:0000256" key="2">
    <source>
        <dbReference type="ARBA" id="ARBA00022679"/>
    </source>
</evidence>
<keyword evidence="7" id="KW-0460">Magnesium</keyword>
<dbReference type="GO" id="GO:0000166">
    <property type="term" value="F:nucleotide binding"/>
    <property type="evidence" value="ECO:0007669"/>
    <property type="project" value="UniProtKB-KW"/>
</dbReference>